<dbReference type="RefSeq" id="XP_008045627.1">
    <property type="nucleotide sequence ID" value="XM_008047436.1"/>
</dbReference>
<evidence type="ECO:0000313" key="3">
    <source>
        <dbReference type="Proteomes" id="UP000054317"/>
    </source>
</evidence>
<reference evidence="3" key="1">
    <citation type="journal article" date="2012" name="Science">
        <title>The Paleozoic origin of enzymatic lignin decomposition reconstructed from 31 fungal genomes.</title>
        <authorList>
            <person name="Floudas D."/>
            <person name="Binder M."/>
            <person name="Riley R."/>
            <person name="Barry K."/>
            <person name="Blanchette R.A."/>
            <person name="Henrissat B."/>
            <person name="Martinez A.T."/>
            <person name="Otillar R."/>
            <person name="Spatafora J.W."/>
            <person name="Yadav J.S."/>
            <person name="Aerts A."/>
            <person name="Benoit I."/>
            <person name="Boyd A."/>
            <person name="Carlson A."/>
            <person name="Copeland A."/>
            <person name="Coutinho P.M."/>
            <person name="de Vries R.P."/>
            <person name="Ferreira P."/>
            <person name="Findley K."/>
            <person name="Foster B."/>
            <person name="Gaskell J."/>
            <person name="Glotzer D."/>
            <person name="Gorecki P."/>
            <person name="Heitman J."/>
            <person name="Hesse C."/>
            <person name="Hori C."/>
            <person name="Igarashi K."/>
            <person name="Jurgens J.A."/>
            <person name="Kallen N."/>
            <person name="Kersten P."/>
            <person name="Kohler A."/>
            <person name="Kuees U."/>
            <person name="Kumar T.K.A."/>
            <person name="Kuo A."/>
            <person name="LaButti K."/>
            <person name="Larrondo L.F."/>
            <person name="Lindquist E."/>
            <person name="Ling A."/>
            <person name="Lombard V."/>
            <person name="Lucas S."/>
            <person name="Lundell T."/>
            <person name="Martin R."/>
            <person name="McLaughlin D.J."/>
            <person name="Morgenstern I."/>
            <person name="Morin E."/>
            <person name="Murat C."/>
            <person name="Nagy L.G."/>
            <person name="Nolan M."/>
            <person name="Ohm R.A."/>
            <person name="Patyshakuliyeva A."/>
            <person name="Rokas A."/>
            <person name="Ruiz-Duenas F.J."/>
            <person name="Sabat G."/>
            <person name="Salamov A."/>
            <person name="Samejima M."/>
            <person name="Schmutz J."/>
            <person name="Slot J.C."/>
            <person name="St John F."/>
            <person name="Stenlid J."/>
            <person name="Sun H."/>
            <person name="Sun S."/>
            <person name="Syed K."/>
            <person name="Tsang A."/>
            <person name="Wiebenga A."/>
            <person name="Young D."/>
            <person name="Pisabarro A."/>
            <person name="Eastwood D.C."/>
            <person name="Martin F."/>
            <person name="Cullen D."/>
            <person name="Grigoriev I.V."/>
            <person name="Hibbett D.S."/>
        </authorList>
    </citation>
    <scope>NUCLEOTIDE SEQUENCE [LARGE SCALE GENOMIC DNA]</scope>
    <source>
        <strain evidence="3">FP-101664</strain>
    </source>
</reference>
<evidence type="ECO:0000256" key="1">
    <source>
        <dbReference type="SAM" id="MobiDB-lite"/>
    </source>
</evidence>
<gene>
    <name evidence="2" type="ORF">TRAVEDRAFT_54514</name>
</gene>
<proteinExistence type="predicted"/>
<dbReference type="Proteomes" id="UP000054317">
    <property type="component" value="Unassembled WGS sequence"/>
</dbReference>
<keyword evidence="3" id="KW-1185">Reference proteome</keyword>
<dbReference type="EMBL" id="JH711801">
    <property type="protein sequence ID" value="EIW51474.1"/>
    <property type="molecule type" value="Genomic_DNA"/>
</dbReference>
<feature type="compositionally biased region" description="Basic and acidic residues" evidence="1">
    <location>
        <begin position="67"/>
        <end position="93"/>
    </location>
</feature>
<accession>R7S927</accession>
<feature type="region of interest" description="Disordered" evidence="1">
    <location>
        <begin position="65"/>
        <end position="97"/>
    </location>
</feature>
<name>R7S927_TRAVS</name>
<evidence type="ECO:0000313" key="2">
    <source>
        <dbReference type="EMBL" id="EIW51474.1"/>
    </source>
</evidence>
<organism evidence="2 3">
    <name type="scientific">Trametes versicolor (strain FP-101664)</name>
    <name type="common">White-rot fungus</name>
    <name type="synonym">Coriolus versicolor</name>
    <dbReference type="NCBI Taxonomy" id="717944"/>
    <lineage>
        <taxon>Eukaryota</taxon>
        <taxon>Fungi</taxon>
        <taxon>Dikarya</taxon>
        <taxon>Basidiomycota</taxon>
        <taxon>Agaricomycotina</taxon>
        <taxon>Agaricomycetes</taxon>
        <taxon>Polyporales</taxon>
        <taxon>Polyporaceae</taxon>
        <taxon>Trametes</taxon>
    </lineage>
</organism>
<protein>
    <submittedName>
        <fullName evidence="2">Uncharacterized protein</fullName>
    </submittedName>
</protein>
<dbReference type="AlphaFoldDB" id="R7S927"/>
<sequence>MRMCKDTDFKARDASNPHPFRPPTYGLLLTGSHLQPAACSVATPAAVVNPCTRRSCTSNETLQMRNGQDRGVHDARRETPVEVHKHSSRREVDEAPASLDGTYKGGYENTVSAVFAARRACGHSNGSLSADTSYLGVDRILAERWQI</sequence>
<dbReference type="GeneID" id="19417412"/>
<dbReference type="KEGG" id="tvs:TRAVEDRAFT_54514"/>